<keyword evidence="3" id="KW-1185">Reference proteome</keyword>
<dbReference type="Proteomes" id="UP000182334">
    <property type="component" value="Chromosome III"/>
</dbReference>
<reference evidence="2 3" key="1">
    <citation type="submission" date="2016-10" db="EMBL/GenBank/DDBJ databases">
        <authorList>
            <person name="de Groot N.N."/>
        </authorList>
    </citation>
    <scope>NUCLEOTIDE SEQUENCE [LARGE SCALE GENOMIC DNA]</scope>
    <source>
        <strain evidence="2 3">CBS 141442</strain>
    </source>
</reference>
<feature type="region of interest" description="Disordered" evidence="1">
    <location>
        <begin position="656"/>
        <end position="749"/>
    </location>
</feature>
<organism evidence="2 3">
    <name type="scientific">Sungouiella intermedia</name>
    <dbReference type="NCBI Taxonomy" id="45354"/>
    <lineage>
        <taxon>Eukaryota</taxon>
        <taxon>Fungi</taxon>
        <taxon>Dikarya</taxon>
        <taxon>Ascomycota</taxon>
        <taxon>Saccharomycotina</taxon>
        <taxon>Pichiomycetes</taxon>
        <taxon>Metschnikowiaceae</taxon>
        <taxon>Sungouiella</taxon>
    </lineage>
</organism>
<feature type="compositionally biased region" description="Low complexity" evidence="1">
    <location>
        <begin position="739"/>
        <end position="749"/>
    </location>
</feature>
<evidence type="ECO:0000256" key="1">
    <source>
        <dbReference type="SAM" id="MobiDB-lite"/>
    </source>
</evidence>
<name>A0A1L0BJP7_9ASCO</name>
<protein>
    <submittedName>
        <fullName evidence="2">CIC11C00000005835</fullName>
    </submittedName>
</protein>
<dbReference type="AlphaFoldDB" id="A0A1L0BJP7"/>
<accession>A0A1L0BJP7</accession>
<evidence type="ECO:0000313" key="3">
    <source>
        <dbReference type="Proteomes" id="UP000182334"/>
    </source>
</evidence>
<feature type="region of interest" description="Disordered" evidence="1">
    <location>
        <begin position="767"/>
        <end position="820"/>
    </location>
</feature>
<proteinExistence type="predicted"/>
<feature type="compositionally biased region" description="Acidic residues" evidence="1">
    <location>
        <begin position="789"/>
        <end position="802"/>
    </location>
</feature>
<feature type="compositionally biased region" description="Low complexity" evidence="1">
    <location>
        <begin position="37"/>
        <end position="49"/>
    </location>
</feature>
<feature type="compositionally biased region" description="Basic and acidic residues" evidence="1">
    <location>
        <begin position="727"/>
        <end position="738"/>
    </location>
</feature>
<feature type="region of interest" description="Disordered" evidence="1">
    <location>
        <begin position="22"/>
        <end position="124"/>
    </location>
</feature>
<gene>
    <name evidence="2" type="ORF">SAMEA4029010_CIC11G00000005835</name>
</gene>
<dbReference type="EMBL" id="LT635758">
    <property type="protein sequence ID" value="SGZ51711.1"/>
    <property type="molecule type" value="Genomic_DNA"/>
</dbReference>
<dbReference type="STRING" id="45354.A0A1L0BJP7"/>
<feature type="compositionally biased region" description="Basic and acidic residues" evidence="1">
    <location>
        <begin position="23"/>
        <end position="33"/>
    </location>
</feature>
<dbReference type="OrthoDB" id="4026687at2759"/>
<feature type="compositionally biased region" description="Polar residues" evidence="1">
    <location>
        <begin position="672"/>
        <end position="726"/>
    </location>
</feature>
<evidence type="ECO:0000313" key="2">
    <source>
        <dbReference type="EMBL" id="SGZ51711.1"/>
    </source>
</evidence>
<feature type="compositionally biased region" description="Polar residues" evidence="1">
    <location>
        <begin position="97"/>
        <end position="106"/>
    </location>
</feature>
<feature type="compositionally biased region" description="Polar residues" evidence="1">
    <location>
        <begin position="775"/>
        <end position="786"/>
    </location>
</feature>
<sequence length="820" mass="89075">MSLEKRTSRLFGSRISAIFSSNDHPHLERRDSTTRGASLAQANAARATAQPLSRAPLINTGHSMTYGRDDLSTSNAQAETGANGPLTPKRSTKGLATYSNAVSSPDVTPLALPTASTGRRHRKPPPPLDLTLEIQPSPFKQLLQLPATQLTSESTPLHNVHEGLTDIIDSLEEEIGNMMGTPERTQTFHSSDLRLVSAEPTDPLNFRKPNVIPEVNVHSKLRVSNELAIDNQNARFPSQGLIKTNAYVREMPGLPEELRTQFSYSLPERRTPSTTDNLPLLLSPSKDIIQGPLLPAYGIGRRSMVTSKEPIDSISPASGLGYANPDVASPLKSNISADSKLPISGDFEFAAENDEYSLSDDLESMHTLEQQLWPADTHSLSTQSNSITASRDSLGAQNLESLRPALLMRSQESGTGSNSRSALPAFFVPEKIGDSTNGSRSNLDLILENADGPEPPNHSNFGPLNSVTGTNATRASMSQNVQASPGYPLAENIDMLLGYTFGHSSPQNPRSPLKPTPTFMSTESGMSGVSGVSRTWSNSALLKNFHQRMLLASSITSNLSNRPVNLATLKRSFSLRPGEGEQSAYVQTIRKRVGTSYNETGPGRWKLPTGIMPVDKKSLYLQISNKYNRGGNSARGKKASGVELKHGHLRPRMLAAEVDDSDDSNRFGSLGRSISNAVTSSTTPKGITPVTSKSSNSILGGISRESSLNRSKSLASGSTNNDIQSVRTRDSKVSRIDSDASSSNSDGSISEYKFLDGYYQHPRYKYDDEADSERFSPSTEDGTMNANYDDIDDINEDYDDEEEKPRLFLANPDLSSEEWN</sequence>